<name>A0ABT4XWA5_9RHOB</name>
<evidence type="ECO:0000313" key="2">
    <source>
        <dbReference type="Proteomes" id="UP001210720"/>
    </source>
</evidence>
<dbReference type="Pfam" id="PF03567">
    <property type="entry name" value="Sulfotransfer_2"/>
    <property type="match status" value="1"/>
</dbReference>
<evidence type="ECO:0000313" key="1">
    <source>
        <dbReference type="EMBL" id="MDA7426226.1"/>
    </source>
</evidence>
<dbReference type="InterPro" id="IPR005331">
    <property type="entry name" value="Sulfotransferase"/>
</dbReference>
<organism evidence="1 2">
    <name type="scientific">Thalassococcus lentus</name>
    <dbReference type="NCBI Taxonomy" id="1210524"/>
    <lineage>
        <taxon>Bacteria</taxon>
        <taxon>Pseudomonadati</taxon>
        <taxon>Pseudomonadota</taxon>
        <taxon>Alphaproteobacteria</taxon>
        <taxon>Rhodobacterales</taxon>
        <taxon>Roseobacteraceae</taxon>
        <taxon>Thalassococcus</taxon>
    </lineage>
</organism>
<sequence>MILSHKHRYIFLHCRKTAGSSISVSLARDLGPDDLQLSGLKETHQAGIAYTRRVMREALQLHDRAGAKRIEDRLHLSGMLGSERRAERARKLIHRRYKDILGDYPYHARASAIADAFPTEWREYRKFCVVRNPWDKVISDYHWRTRDTDQPPSFEQFVKAIRDGDRLGGIVPGEPDNWPLYTIDDQFAVDDVIRFEDMQVQLNAVLSDLGVAWDGWLPRAKKRKTDASGQQKNAAVYTAELADIVGQLFQREAEAFGYSEPAKLSEQ</sequence>
<dbReference type="Gene3D" id="3.40.50.300">
    <property type="entry name" value="P-loop containing nucleotide triphosphate hydrolases"/>
    <property type="match status" value="1"/>
</dbReference>
<protein>
    <submittedName>
        <fullName evidence="1">Sulfotransferase family 2 domain-containing protein</fullName>
    </submittedName>
</protein>
<dbReference type="RefSeq" id="WP_271433585.1">
    <property type="nucleotide sequence ID" value="NZ_JAQIOY010000008.1"/>
</dbReference>
<gene>
    <name evidence="1" type="ORF">PFY00_15930</name>
</gene>
<dbReference type="SUPFAM" id="SSF52540">
    <property type="entry name" value="P-loop containing nucleoside triphosphate hydrolases"/>
    <property type="match status" value="1"/>
</dbReference>
<dbReference type="Proteomes" id="UP001210720">
    <property type="component" value="Unassembled WGS sequence"/>
</dbReference>
<keyword evidence="2" id="KW-1185">Reference proteome</keyword>
<reference evidence="1 2" key="1">
    <citation type="submission" date="2023-01" db="EMBL/GenBank/DDBJ databases">
        <title>Thalassococcus onchidii sp. nov., isolated from a marine invertebrate from the South China Sea.</title>
        <authorList>
            <person name="Xu S."/>
            <person name="Liu Z."/>
            <person name="Xu Y."/>
        </authorList>
    </citation>
    <scope>NUCLEOTIDE SEQUENCE [LARGE SCALE GENOMIC DNA]</scope>
    <source>
        <strain evidence="1 2">KCTC 32084</strain>
    </source>
</reference>
<proteinExistence type="predicted"/>
<accession>A0ABT4XWA5</accession>
<comment type="caution">
    <text evidence="1">The sequence shown here is derived from an EMBL/GenBank/DDBJ whole genome shotgun (WGS) entry which is preliminary data.</text>
</comment>
<dbReference type="EMBL" id="JAQIOY010000008">
    <property type="protein sequence ID" value="MDA7426226.1"/>
    <property type="molecule type" value="Genomic_DNA"/>
</dbReference>
<dbReference type="InterPro" id="IPR027417">
    <property type="entry name" value="P-loop_NTPase"/>
</dbReference>